<feature type="region of interest" description="Disordered" evidence="1">
    <location>
        <begin position="599"/>
        <end position="630"/>
    </location>
</feature>
<dbReference type="AlphaFoldDB" id="A0A9W8K081"/>
<gene>
    <name evidence="2" type="ORF">NLJ89_g5879</name>
</gene>
<dbReference type="Pfam" id="PF07173">
    <property type="entry name" value="GRDP-like"/>
    <property type="match status" value="1"/>
</dbReference>
<dbReference type="InterPro" id="IPR009836">
    <property type="entry name" value="GRDP-like"/>
</dbReference>
<name>A0A9W8K081_9AGAR</name>
<accession>A0A9W8K081</accession>
<feature type="region of interest" description="Disordered" evidence="1">
    <location>
        <begin position="514"/>
        <end position="560"/>
    </location>
</feature>
<dbReference type="EMBL" id="JANKHO010000583">
    <property type="protein sequence ID" value="KAJ3508207.1"/>
    <property type="molecule type" value="Genomic_DNA"/>
</dbReference>
<evidence type="ECO:0000313" key="3">
    <source>
        <dbReference type="Proteomes" id="UP001148786"/>
    </source>
</evidence>
<evidence type="ECO:0000256" key="1">
    <source>
        <dbReference type="SAM" id="MobiDB-lite"/>
    </source>
</evidence>
<dbReference type="Proteomes" id="UP001148786">
    <property type="component" value="Unassembled WGS sequence"/>
</dbReference>
<keyword evidence="3" id="KW-1185">Reference proteome</keyword>
<dbReference type="PANTHER" id="PTHR34365:SF7">
    <property type="entry name" value="GLYCINE-RICH DOMAIN-CONTAINING PROTEIN 1"/>
    <property type="match status" value="1"/>
</dbReference>
<feature type="compositionally biased region" description="Basic and acidic residues" evidence="1">
    <location>
        <begin position="514"/>
        <end position="526"/>
    </location>
</feature>
<protein>
    <submittedName>
        <fullName evidence="2">Uncharacterized protein</fullName>
    </submittedName>
</protein>
<dbReference type="PANTHER" id="PTHR34365">
    <property type="entry name" value="ENOLASE (DUF1399)"/>
    <property type="match status" value="1"/>
</dbReference>
<comment type="caution">
    <text evidence="2">The sequence shown here is derived from an EMBL/GenBank/DDBJ whole genome shotgun (WGS) entry which is preliminary data.</text>
</comment>
<evidence type="ECO:0000313" key="2">
    <source>
        <dbReference type="EMBL" id="KAJ3508207.1"/>
    </source>
</evidence>
<dbReference type="OrthoDB" id="2684236at2759"/>
<sequence length="663" mass="73384">MATTAPPAYNALSMKPPLYTIPTQFTIGSSQMTAPLVSIQEIKGHLFLLNAFAELKKRSLIATVPNEPLPEGRRWELFVALAVERFDTWCRRLKPEDSEKGPDIVLLPLDVLMVWHAYMLNPRWYTEDCLVKSECKVLKEFEHHFTNALRGQFQILLSGPPSKGRLDFWVSRTSLEFDFVDHMSSMTAHLKRIACPLCGCSVKVELLNELGTGYLQQNFAVTCPKDCGITHITKEVMALQKITDDLAAIPPASLPGTIFNPLSSSDPVAAKKIKDTVVANAKSFRLVRNHEYGTPAYVKEVSDSIMRYSNFSMSQLGRAMGPSSRLHSKILSAYNDGKIYSVELVGAALRQGSFVQKMYNLGWTKPGFFDKPDDELALQHALARYHAFLDLMTSSPASFFVPTLDIDLVWHTHQLMPSKYETDCIAYVRRFVDHDDKIEELRLSSAFKITCQAWKDRFGMPYMHRGPPRSRYQRKHWQVPLTADLRSATHLCNHNTAHFMPKSRNHSMMNKLDKKLGKKKEKEDINVPKMVPNQEGWVLHRPPLPRAQNKNSDDASDDTNDRNSFSWYGAVFLVPVPISFAAGAISGCEADSGRHWTGAGGGNDGCGEGSGGSAGGGGGSSDSGGGDEDRGGCGGCGDCDAGWSGSLEGRNVEERVMAGITAL</sequence>
<organism evidence="2 3">
    <name type="scientific">Agrocybe chaxingu</name>
    <dbReference type="NCBI Taxonomy" id="84603"/>
    <lineage>
        <taxon>Eukaryota</taxon>
        <taxon>Fungi</taxon>
        <taxon>Dikarya</taxon>
        <taxon>Basidiomycota</taxon>
        <taxon>Agaricomycotina</taxon>
        <taxon>Agaricomycetes</taxon>
        <taxon>Agaricomycetidae</taxon>
        <taxon>Agaricales</taxon>
        <taxon>Agaricineae</taxon>
        <taxon>Strophariaceae</taxon>
        <taxon>Agrocybe</taxon>
    </lineage>
</organism>
<proteinExistence type="predicted"/>
<reference evidence="2" key="1">
    <citation type="submission" date="2022-07" db="EMBL/GenBank/DDBJ databases">
        <title>Genome Sequence of Agrocybe chaxingu.</title>
        <authorList>
            <person name="Buettner E."/>
        </authorList>
    </citation>
    <scope>NUCLEOTIDE SEQUENCE</scope>
    <source>
        <strain evidence="2">MP-N11</strain>
    </source>
</reference>
<feature type="compositionally biased region" description="Gly residues" evidence="1">
    <location>
        <begin position="599"/>
        <end position="624"/>
    </location>
</feature>